<dbReference type="GO" id="GO:0006406">
    <property type="term" value="P:mRNA export from nucleus"/>
    <property type="evidence" value="ECO:0007669"/>
    <property type="project" value="TreeGrafter"/>
</dbReference>
<dbReference type="Proteomes" id="UP001165289">
    <property type="component" value="Unassembled WGS sequence"/>
</dbReference>
<dbReference type="InterPro" id="IPR035979">
    <property type="entry name" value="RBD_domain_sf"/>
</dbReference>
<dbReference type="CDD" id="cd12680">
    <property type="entry name" value="RRM_THOC4"/>
    <property type="match status" value="1"/>
</dbReference>
<dbReference type="Pfam" id="PF00076">
    <property type="entry name" value="RRM_1"/>
    <property type="match status" value="1"/>
</dbReference>
<dbReference type="PANTHER" id="PTHR19965:SF82">
    <property type="entry name" value="THO COMPLEX SUBUNIT 4"/>
    <property type="match status" value="1"/>
</dbReference>
<dbReference type="GO" id="GO:0003729">
    <property type="term" value="F:mRNA binding"/>
    <property type="evidence" value="ECO:0007669"/>
    <property type="project" value="TreeGrafter"/>
</dbReference>
<reference evidence="5 6" key="1">
    <citation type="journal article" date="2023" name="BMC Biol.">
        <title>The compact genome of the sponge Oopsacas minuta (Hexactinellida) is lacking key metazoan core genes.</title>
        <authorList>
            <person name="Santini S."/>
            <person name="Schenkelaars Q."/>
            <person name="Jourda C."/>
            <person name="Duchesne M."/>
            <person name="Belahbib H."/>
            <person name="Rocher C."/>
            <person name="Selva M."/>
            <person name="Riesgo A."/>
            <person name="Vervoort M."/>
            <person name="Leys S.P."/>
            <person name="Kodjabachian L."/>
            <person name="Le Bivic A."/>
            <person name="Borchiellini C."/>
            <person name="Claverie J.M."/>
            <person name="Renard E."/>
        </authorList>
    </citation>
    <scope>NUCLEOTIDE SEQUENCE [LARGE SCALE GENOMIC DNA]</scope>
    <source>
        <strain evidence="5">SPO-2</strain>
    </source>
</reference>
<dbReference type="InterPro" id="IPR012677">
    <property type="entry name" value="Nucleotide-bd_a/b_plait_sf"/>
</dbReference>
<evidence type="ECO:0000256" key="2">
    <source>
        <dbReference type="PROSITE-ProRule" id="PRU00176"/>
    </source>
</evidence>
<comment type="caution">
    <text evidence="5">The sequence shown here is derived from an EMBL/GenBank/DDBJ whole genome shotgun (WGS) entry which is preliminary data.</text>
</comment>
<keyword evidence="6" id="KW-1185">Reference proteome</keyword>
<feature type="region of interest" description="Disordered" evidence="3">
    <location>
        <begin position="159"/>
        <end position="197"/>
    </location>
</feature>
<evidence type="ECO:0000256" key="1">
    <source>
        <dbReference type="ARBA" id="ARBA00022884"/>
    </source>
</evidence>
<feature type="region of interest" description="Disordered" evidence="3">
    <location>
        <begin position="16"/>
        <end position="56"/>
    </location>
</feature>
<feature type="compositionally biased region" description="Basic residues" evidence="3">
    <location>
        <begin position="171"/>
        <end position="180"/>
    </location>
</feature>
<proteinExistence type="predicted"/>
<dbReference type="SUPFAM" id="SSF54928">
    <property type="entry name" value="RNA-binding domain, RBD"/>
    <property type="match status" value="1"/>
</dbReference>
<sequence length="216" mass="24019">MAEEMADLSLEDIIKKTGISRSGRGGDRGSRSRRGSSRRGGGLSAPRDSFRSGSYNLQSSERLDRWQHDMYRGQFVRDRDRYSGAKLNISNLDFGVSDSDIEELFGEFGPVKKAGVHYDFSGRSKGTAEVIYFRSEDAEKAIKQYNGVPLDGRPMKIEIVTGNPSSSSRITSRRPSRRIGGRGASRSLSSPKTPRVMPTAEELDAQLENYQAEKEK</sequence>
<dbReference type="InterPro" id="IPR051229">
    <property type="entry name" value="ALYREF_mRNA_export"/>
</dbReference>
<dbReference type="AlphaFoldDB" id="A0AAV7JPY9"/>
<dbReference type="Gene3D" id="3.30.70.330">
    <property type="match status" value="1"/>
</dbReference>
<dbReference type="SMART" id="SM00360">
    <property type="entry name" value="RRM"/>
    <property type="match status" value="1"/>
</dbReference>
<protein>
    <submittedName>
        <fullName evidence="5">THO complex subunit 4</fullName>
    </submittedName>
</protein>
<dbReference type="GO" id="GO:0005634">
    <property type="term" value="C:nucleus"/>
    <property type="evidence" value="ECO:0007669"/>
    <property type="project" value="TreeGrafter"/>
</dbReference>
<organism evidence="5 6">
    <name type="scientific">Oopsacas minuta</name>
    <dbReference type="NCBI Taxonomy" id="111878"/>
    <lineage>
        <taxon>Eukaryota</taxon>
        <taxon>Metazoa</taxon>
        <taxon>Porifera</taxon>
        <taxon>Hexactinellida</taxon>
        <taxon>Hexasterophora</taxon>
        <taxon>Lyssacinosida</taxon>
        <taxon>Leucopsacidae</taxon>
        <taxon>Oopsacas</taxon>
    </lineage>
</organism>
<dbReference type="InterPro" id="IPR003954">
    <property type="entry name" value="RRM_euk-type"/>
</dbReference>
<evidence type="ECO:0000259" key="4">
    <source>
        <dbReference type="PROSITE" id="PS50102"/>
    </source>
</evidence>
<evidence type="ECO:0000313" key="6">
    <source>
        <dbReference type="Proteomes" id="UP001165289"/>
    </source>
</evidence>
<evidence type="ECO:0000256" key="3">
    <source>
        <dbReference type="SAM" id="MobiDB-lite"/>
    </source>
</evidence>
<dbReference type="SMART" id="SM00361">
    <property type="entry name" value="RRM_1"/>
    <property type="match status" value="1"/>
</dbReference>
<dbReference type="EMBL" id="JAKMXF010000308">
    <property type="protein sequence ID" value="KAI6651058.1"/>
    <property type="molecule type" value="Genomic_DNA"/>
</dbReference>
<dbReference type="PROSITE" id="PS50102">
    <property type="entry name" value="RRM"/>
    <property type="match status" value="1"/>
</dbReference>
<keyword evidence="1 2" id="KW-0694">RNA-binding</keyword>
<dbReference type="PANTHER" id="PTHR19965">
    <property type="entry name" value="RNA AND EXPORT FACTOR BINDING PROTEIN"/>
    <property type="match status" value="1"/>
</dbReference>
<feature type="domain" description="RRM" evidence="4">
    <location>
        <begin position="85"/>
        <end position="162"/>
    </location>
</feature>
<evidence type="ECO:0000313" key="5">
    <source>
        <dbReference type="EMBL" id="KAI6651058.1"/>
    </source>
</evidence>
<dbReference type="InterPro" id="IPR000504">
    <property type="entry name" value="RRM_dom"/>
</dbReference>
<gene>
    <name evidence="5" type="ORF">LOD99_5635</name>
</gene>
<name>A0AAV7JPY9_9METZ</name>
<accession>A0AAV7JPY9</accession>